<dbReference type="PANTHER" id="PTHR33053">
    <property type="entry name" value="PROTEIN, PUTATIVE-RELATED"/>
    <property type="match status" value="1"/>
</dbReference>
<evidence type="ECO:0000313" key="2">
    <source>
        <dbReference type="EMBL" id="TGZ37368.1"/>
    </source>
</evidence>
<comment type="caution">
    <text evidence="2">The sequence shown here is derived from an EMBL/GenBank/DDBJ whole genome shotgun (WGS) entry which is preliminary data.</text>
</comment>
<keyword evidence="3" id="KW-1185">Reference proteome</keyword>
<evidence type="ECO:0000256" key="1">
    <source>
        <dbReference type="SAM" id="SignalP"/>
    </source>
</evidence>
<dbReference type="EMBL" id="QBLH01003561">
    <property type="protein sequence ID" value="TGZ37368.1"/>
    <property type="molecule type" value="Genomic_DNA"/>
</dbReference>
<sequence>MTIFRYHFDILFLTGAARSLVKCCVSHGGYGACEKCTCVGEYVADRVVYTNLNAPLRTDHSFITQEDPLHYIGRSILERVHSGMVSHFRLDPFHLVWHGVFKRLLMTWMQWNGPWKLNKFSRKNISNNLIFFKGFLSK</sequence>
<organism evidence="2 3">
    <name type="scientific">Temnothorax longispinosus</name>
    <dbReference type="NCBI Taxonomy" id="300112"/>
    <lineage>
        <taxon>Eukaryota</taxon>
        <taxon>Metazoa</taxon>
        <taxon>Ecdysozoa</taxon>
        <taxon>Arthropoda</taxon>
        <taxon>Hexapoda</taxon>
        <taxon>Insecta</taxon>
        <taxon>Pterygota</taxon>
        <taxon>Neoptera</taxon>
        <taxon>Endopterygota</taxon>
        <taxon>Hymenoptera</taxon>
        <taxon>Apocrita</taxon>
        <taxon>Aculeata</taxon>
        <taxon>Formicoidea</taxon>
        <taxon>Formicidae</taxon>
        <taxon>Myrmicinae</taxon>
        <taxon>Temnothorax</taxon>
    </lineage>
</organism>
<dbReference type="Proteomes" id="UP000310200">
    <property type="component" value="Unassembled WGS sequence"/>
</dbReference>
<dbReference type="AlphaFoldDB" id="A0A4S2JSI5"/>
<protein>
    <submittedName>
        <fullName evidence="2">Uncharacterized protein</fullName>
    </submittedName>
</protein>
<dbReference type="STRING" id="300112.A0A4S2JSI5"/>
<feature type="chain" id="PRO_5020932261" evidence="1">
    <location>
        <begin position="20"/>
        <end position="138"/>
    </location>
</feature>
<reference evidence="2 3" key="1">
    <citation type="journal article" date="2019" name="Philos. Trans. R. Soc. Lond., B, Biol. Sci.">
        <title>Ant behaviour and brain gene expression of defending hosts depend on the ecological success of the intruding social parasite.</title>
        <authorList>
            <person name="Kaur R."/>
            <person name="Stoldt M."/>
            <person name="Jongepier E."/>
            <person name="Feldmeyer B."/>
            <person name="Menzel F."/>
            <person name="Bornberg-Bauer E."/>
            <person name="Foitzik S."/>
        </authorList>
    </citation>
    <scope>NUCLEOTIDE SEQUENCE [LARGE SCALE GENOMIC DNA]</scope>
    <source>
        <tissue evidence="2">Whole body</tissue>
    </source>
</reference>
<proteinExistence type="predicted"/>
<accession>A0A4S2JSI5</accession>
<keyword evidence="1" id="KW-0732">Signal</keyword>
<gene>
    <name evidence="2" type="ORF">DBV15_05663</name>
</gene>
<evidence type="ECO:0000313" key="3">
    <source>
        <dbReference type="Proteomes" id="UP000310200"/>
    </source>
</evidence>
<feature type="signal peptide" evidence="1">
    <location>
        <begin position="1"/>
        <end position="19"/>
    </location>
</feature>
<name>A0A4S2JSI5_9HYME</name>